<dbReference type="Gene3D" id="1.10.3290.10">
    <property type="entry name" value="Fido-like domain"/>
    <property type="match status" value="1"/>
</dbReference>
<reference evidence="4 5" key="1">
    <citation type="submission" date="2017-10" db="EMBL/GenBank/DDBJ databases">
        <title>Bifidobacterium genomics.</title>
        <authorList>
            <person name="Lugli G.A."/>
            <person name="Milani C."/>
            <person name="Mancabelli L."/>
        </authorList>
    </citation>
    <scope>NUCLEOTIDE SEQUENCE [LARGE SCALE GENOMIC DNA]</scope>
    <source>
        <strain evidence="4 5">1542B</strain>
    </source>
</reference>
<dbReference type="EMBL" id="PCGY01000024">
    <property type="protein sequence ID" value="PKU88427.1"/>
    <property type="molecule type" value="Genomic_DNA"/>
</dbReference>
<keyword evidence="2" id="KW-0067">ATP-binding</keyword>
<dbReference type="InterPro" id="IPR003812">
    <property type="entry name" value="Fido"/>
</dbReference>
<evidence type="ECO:0000313" key="5">
    <source>
        <dbReference type="Proteomes" id="UP000233727"/>
    </source>
</evidence>
<dbReference type="PROSITE" id="PS51459">
    <property type="entry name" value="FIDO"/>
    <property type="match status" value="1"/>
</dbReference>
<accession>A0A2N3QE34</accession>
<dbReference type="SUPFAM" id="SSF140931">
    <property type="entry name" value="Fic-like"/>
    <property type="match status" value="1"/>
</dbReference>
<feature type="binding site" evidence="2">
    <location>
        <begin position="277"/>
        <end position="278"/>
    </location>
    <ligand>
        <name>ATP</name>
        <dbReference type="ChEBI" id="CHEBI:30616"/>
    </ligand>
</feature>
<dbReference type="InterPro" id="IPR040198">
    <property type="entry name" value="Fido_containing"/>
</dbReference>
<dbReference type="PANTHER" id="PTHR13504">
    <property type="entry name" value="FIDO DOMAIN-CONTAINING PROTEIN DDB_G0283145"/>
    <property type="match status" value="1"/>
</dbReference>
<dbReference type="RefSeq" id="WP_101455429.1">
    <property type="nucleotide sequence ID" value="NZ_PCGY01000024.1"/>
</dbReference>
<dbReference type="PANTHER" id="PTHR13504:SF40">
    <property type="entry name" value="FIDO DOMAIN-CONTAINING PROTEIN"/>
    <property type="match status" value="1"/>
</dbReference>
<sequence length="414" mass="46526">MHYKSVLESVHISRSTEQPAVIAEREYRRRLDDWSAYRTGIVLRGHEAFVIAYAGLTGKMDRIRDREDKIAGLWNRLPPVARRAYLFDLIGAELESTNDIEGVRSTRREISDALEAAGQEAAPHRRFSEFARLFLTLADDDPERYALPRTLQDIRGIYDRVVAGEVKGEQLPDGDLFRKGPVYIDDMATGRRIHTGITPEADIKVALTQWLAFIGDRDIPPLIRACAGHCAFEYIHPFYDGNGRTGRFLFALQLRQQVSIPTAISVSTVISDGKNAYYKALEDAQNPLNCQDLSKATDRMLGFIGDAQERLATDLTMKTKVLARTADRLQAVKDTHRLDEHEANVLGALAQEELFGRTARPVTRHRLMEGLGIGYRRTVSATGRLTGLGLVERTGAHPIRYRLTHQARSLLHLA</sequence>
<protein>
    <submittedName>
        <fullName evidence="4">Fic/DOC family protein</fullName>
    </submittedName>
</protein>
<feature type="active site" evidence="1">
    <location>
        <position position="236"/>
    </location>
</feature>
<organism evidence="4 5">
    <name type="scientific">Bifidobacterium thermophilum</name>
    <dbReference type="NCBI Taxonomy" id="33905"/>
    <lineage>
        <taxon>Bacteria</taxon>
        <taxon>Bacillati</taxon>
        <taxon>Actinomycetota</taxon>
        <taxon>Actinomycetes</taxon>
        <taxon>Bifidobacteriales</taxon>
        <taxon>Bifidobacteriaceae</taxon>
        <taxon>Bifidobacterium</taxon>
    </lineage>
</organism>
<name>A0A2N3QE34_9BIFI</name>
<dbReference type="Proteomes" id="UP000233727">
    <property type="component" value="Unassembled WGS sequence"/>
</dbReference>
<dbReference type="InterPro" id="IPR036597">
    <property type="entry name" value="Fido-like_dom_sf"/>
</dbReference>
<evidence type="ECO:0000256" key="2">
    <source>
        <dbReference type="PIRSR" id="PIRSR640198-2"/>
    </source>
</evidence>
<evidence type="ECO:0000259" key="3">
    <source>
        <dbReference type="PROSITE" id="PS51459"/>
    </source>
</evidence>
<gene>
    <name evidence="4" type="ORF">CQR47_1776</name>
</gene>
<feature type="domain" description="Fido" evidence="3">
    <location>
        <begin position="149"/>
        <end position="306"/>
    </location>
</feature>
<proteinExistence type="predicted"/>
<comment type="caution">
    <text evidence="4">The sequence shown here is derived from an EMBL/GenBank/DDBJ whole genome shotgun (WGS) entry which is preliminary data.</text>
</comment>
<keyword evidence="2" id="KW-0547">Nucleotide-binding</keyword>
<evidence type="ECO:0000256" key="1">
    <source>
        <dbReference type="PIRSR" id="PIRSR640198-1"/>
    </source>
</evidence>
<dbReference type="Pfam" id="PF02661">
    <property type="entry name" value="Fic"/>
    <property type="match status" value="1"/>
</dbReference>
<dbReference type="GO" id="GO:0005524">
    <property type="term" value="F:ATP binding"/>
    <property type="evidence" value="ECO:0007669"/>
    <property type="project" value="UniProtKB-KW"/>
</dbReference>
<dbReference type="AlphaFoldDB" id="A0A2N3QE34"/>
<evidence type="ECO:0000313" key="4">
    <source>
        <dbReference type="EMBL" id="PKU88427.1"/>
    </source>
</evidence>
<feature type="binding site" evidence="2">
    <location>
        <begin position="240"/>
        <end position="247"/>
    </location>
    <ligand>
        <name>ATP</name>
        <dbReference type="ChEBI" id="CHEBI:30616"/>
    </ligand>
</feature>